<proteinExistence type="predicted"/>
<protein>
    <recommendedName>
        <fullName evidence="1">Reverse transcriptase domain-containing protein</fullName>
    </recommendedName>
</protein>
<dbReference type="EMBL" id="CP092881">
    <property type="protein sequence ID" value="UYV80372.1"/>
    <property type="molecule type" value="Genomic_DNA"/>
</dbReference>
<feature type="domain" description="Reverse transcriptase" evidence="1">
    <location>
        <begin position="34"/>
        <end position="209"/>
    </location>
</feature>
<evidence type="ECO:0000259" key="1">
    <source>
        <dbReference type="PROSITE" id="PS50878"/>
    </source>
</evidence>
<evidence type="ECO:0000313" key="3">
    <source>
        <dbReference type="Proteomes" id="UP001235939"/>
    </source>
</evidence>
<dbReference type="Proteomes" id="UP001235939">
    <property type="component" value="Chromosome 19"/>
</dbReference>
<evidence type="ECO:0000313" key="2">
    <source>
        <dbReference type="EMBL" id="UYV80372.1"/>
    </source>
</evidence>
<gene>
    <name evidence="2" type="ORF">LAZ67_19000007</name>
</gene>
<sequence length="209" mass="24671">MDDLLPVDQVGNDQCLTMFSRHHEFPILVKLFQKCLDLNYYPNEWKKSEVLIIPKPGKTYMKSYKSYRPICLNSKISKIFDKIINNKLIKFYEDSNLLNNRQHGFRRSRSTISALNETVKIALEHKNKEYTAIIAVDISGAFDNAWWPMVLKRLEKDNVQASIIKLLQFFFDNRRVRFLDIHQMNPIKKLSKGCPHRVSLYPLQYGILF</sequence>
<dbReference type="SUPFAM" id="SSF56672">
    <property type="entry name" value="DNA/RNA polymerases"/>
    <property type="match status" value="1"/>
</dbReference>
<dbReference type="Pfam" id="PF00078">
    <property type="entry name" value="RVT_1"/>
    <property type="match status" value="1"/>
</dbReference>
<organism evidence="2 3">
    <name type="scientific">Cordylochernes scorpioides</name>
    <dbReference type="NCBI Taxonomy" id="51811"/>
    <lineage>
        <taxon>Eukaryota</taxon>
        <taxon>Metazoa</taxon>
        <taxon>Ecdysozoa</taxon>
        <taxon>Arthropoda</taxon>
        <taxon>Chelicerata</taxon>
        <taxon>Arachnida</taxon>
        <taxon>Pseudoscorpiones</taxon>
        <taxon>Cheliferoidea</taxon>
        <taxon>Chernetidae</taxon>
        <taxon>Cordylochernes</taxon>
    </lineage>
</organism>
<dbReference type="PANTHER" id="PTHR19446">
    <property type="entry name" value="REVERSE TRANSCRIPTASES"/>
    <property type="match status" value="1"/>
</dbReference>
<accession>A0ABY6LJJ2</accession>
<reference evidence="2 3" key="1">
    <citation type="submission" date="2022-01" db="EMBL/GenBank/DDBJ databases">
        <title>A chromosomal length assembly of Cordylochernes scorpioides.</title>
        <authorList>
            <person name="Zeh D."/>
            <person name="Zeh J."/>
        </authorList>
    </citation>
    <scope>NUCLEOTIDE SEQUENCE [LARGE SCALE GENOMIC DNA]</scope>
    <source>
        <strain evidence="2">IN4F17</strain>
        <tissue evidence="2">Whole Body</tissue>
    </source>
</reference>
<keyword evidence="3" id="KW-1185">Reference proteome</keyword>
<name>A0ABY6LJJ2_9ARAC</name>
<dbReference type="InterPro" id="IPR043502">
    <property type="entry name" value="DNA/RNA_pol_sf"/>
</dbReference>
<dbReference type="InterPro" id="IPR000477">
    <property type="entry name" value="RT_dom"/>
</dbReference>
<dbReference type="PROSITE" id="PS50878">
    <property type="entry name" value="RT_POL"/>
    <property type="match status" value="1"/>
</dbReference>